<dbReference type="SUPFAM" id="SSF56112">
    <property type="entry name" value="Protein kinase-like (PK-like)"/>
    <property type="match status" value="1"/>
</dbReference>
<evidence type="ECO:0000256" key="1">
    <source>
        <dbReference type="ARBA" id="ARBA00038240"/>
    </source>
</evidence>
<dbReference type="Proteomes" id="UP000317369">
    <property type="component" value="Chromosome"/>
</dbReference>
<dbReference type="InterPro" id="IPR002575">
    <property type="entry name" value="Aminoglycoside_PTrfase"/>
</dbReference>
<dbReference type="InterPro" id="IPR011009">
    <property type="entry name" value="Kinase-like_dom_sf"/>
</dbReference>
<dbReference type="EMBL" id="CP036425">
    <property type="protein sequence ID" value="QDU35181.1"/>
    <property type="molecule type" value="Genomic_DNA"/>
</dbReference>
<keyword evidence="4" id="KW-0808">Transferase</keyword>
<gene>
    <name evidence="4" type="ORF">KS4_32610</name>
</gene>
<dbReference type="PANTHER" id="PTHR21064">
    <property type="entry name" value="AMINOGLYCOSIDE PHOSPHOTRANSFERASE DOMAIN-CONTAINING PROTEIN-RELATED"/>
    <property type="match status" value="1"/>
</dbReference>
<dbReference type="Gene3D" id="3.90.1200.10">
    <property type="match status" value="1"/>
</dbReference>
<dbReference type="PANTHER" id="PTHR21064:SF6">
    <property type="entry name" value="AMINOGLYCOSIDE PHOSPHOTRANSFERASE DOMAIN-CONTAINING PROTEIN"/>
    <property type="match status" value="1"/>
</dbReference>
<dbReference type="RefSeq" id="WP_200761344.1">
    <property type="nucleotide sequence ID" value="NZ_CP036425.1"/>
</dbReference>
<evidence type="ECO:0000313" key="4">
    <source>
        <dbReference type="EMBL" id="QDU35181.1"/>
    </source>
</evidence>
<dbReference type="Gene3D" id="3.30.200.20">
    <property type="entry name" value="Phosphorylase Kinase, domain 1"/>
    <property type="match status" value="1"/>
</dbReference>
<comment type="similarity">
    <text evidence="1">Belongs to the pseudomonas-type ThrB family.</text>
</comment>
<feature type="region of interest" description="Disordered" evidence="2">
    <location>
        <begin position="1"/>
        <end position="32"/>
    </location>
</feature>
<feature type="domain" description="Aminoglycoside phosphotransferase" evidence="3">
    <location>
        <begin position="108"/>
        <end position="346"/>
    </location>
</feature>
<proteinExistence type="inferred from homology"/>
<feature type="compositionally biased region" description="Basic and acidic residues" evidence="2">
    <location>
        <begin position="21"/>
        <end position="31"/>
    </location>
</feature>
<evidence type="ECO:0000313" key="5">
    <source>
        <dbReference type="Proteomes" id="UP000317369"/>
    </source>
</evidence>
<accession>A0A517YY73</accession>
<sequence>MGENDMSDLSDSLFGEAADGGEAKKKREGEWPHMQLSSAQDFIGSDSGGDRVGLSGGSSGGGFEGLGEGRKGRLRFGADELAVVMSHYDVGIIRAIQEFPRGSRKAPKALIRTDSGLYLLKRRAHGKDDPFKVAFCHALQLHLTEKQFPLPHLIGTRDENNSMLQLGGRVYELFEYIKGSSYDGELETTSEGGKILGLYHRLTKDFKSEYEPAKGTYHDSVMVKKTFELIPQAINKVKGDHGIGRMKELEELSDGLEEDYLSAGLKGKLLGMDDWPTQVVHSDWHPGNLLYRRGRVVAVIDYDAARIQQRVMDVANGALQFSILGGGDHPERWPAYLDESRLKRFVRGYEGVRDCVLSKAEVEVMPWLMIEALIAESAIPVAATGQFANMDGAAFLEMVGRKVDWLKENAERLVGLLVE</sequence>
<dbReference type="Pfam" id="PF01636">
    <property type="entry name" value="APH"/>
    <property type="match status" value="1"/>
</dbReference>
<keyword evidence="4" id="KW-0418">Kinase</keyword>
<reference evidence="4 5" key="1">
    <citation type="submission" date="2019-02" db="EMBL/GenBank/DDBJ databases">
        <title>Deep-cultivation of Planctomycetes and their phenomic and genomic characterization uncovers novel biology.</title>
        <authorList>
            <person name="Wiegand S."/>
            <person name="Jogler M."/>
            <person name="Boedeker C."/>
            <person name="Pinto D."/>
            <person name="Vollmers J."/>
            <person name="Rivas-Marin E."/>
            <person name="Kohn T."/>
            <person name="Peeters S.H."/>
            <person name="Heuer A."/>
            <person name="Rast P."/>
            <person name="Oberbeckmann S."/>
            <person name="Bunk B."/>
            <person name="Jeske O."/>
            <person name="Meyerdierks A."/>
            <person name="Storesund J.E."/>
            <person name="Kallscheuer N."/>
            <person name="Luecker S."/>
            <person name="Lage O.M."/>
            <person name="Pohl T."/>
            <person name="Merkel B.J."/>
            <person name="Hornburger P."/>
            <person name="Mueller R.-W."/>
            <person name="Bruemmer F."/>
            <person name="Labrenz M."/>
            <person name="Spormann A.M."/>
            <person name="Op den Camp H."/>
            <person name="Overmann J."/>
            <person name="Amann R."/>
            <person name="Jetten M.S.M."/>
            <person name="Mascher T."/>
            <person name="Medema M.H."/>
            <person name="Devos D.P."/>
            <person name="Kaster A.-K."/>
            <person name="Ovreas L."/>
            <person name="Rohde M."/>
            <person name="Galperin M.Y."/>
            <person name="Jogler C."/>
        </authorList>
    </citation>
    <scope>NUCLEOTIDE SEQUENCE [LARGE SCALE GENOMIC DNA]</scope>
    <source>
        <strain evidence="4 5">KS4</strain>
    </source>
</reference>
<protein>
    <submittedName>
        <fullName evidence="4">Homoserine kinase</fullName>
    </submittedName>
</protein>
<dbReference type="KEGG" id="pcor:KS4_32610"/>
<evidence type="ECO:0000259" key="3">
    <source>
        <dbReference type="Pfam" id="PF01636"/>
    </source>
</evidence>
<dbReference type="InterPro" id="IPR050249">
    <property type="entry name" value="Pseudomonas-type_ThrB"/>
</dbReference>
<name>A0A517YY73_9BACT</name>
<organism evidence="4 5">
    <name type="scientific">Poriferisphaera corsica</name>
    <dbReference type="NCBI Taxonomy" id="2528020"/>
    <lineage>
        <taxon>Bacteria</taxon>
        <taxon>Pseudomonadati</taxon>
        <taxon>Planctomycetota</taxon>
        <taxon>Phycisphaerae</taxon>
        <taxon>Phycisphaerales</taxon>
        <taxon>Phycisphaeraceae</taxon>
        <taxon>Poriferisphaera</taxon>
    </lineage>
</organism>
<keyword evidence="5" id="KW-1185">Reference proteome</keyword>
<evidence type="ECO:0000256" key="2">
    <source>
        <dbReference type="SAM" id="MobiDB-lite"/>
    </source>
</evidence>
<dbReference type="AlphaFoldDB" id="A0A517YY73"/>
<dbReference type="GO" id="GO:0019202">
    <property type="term" value="F:amino acid kinase activity"/>
    <property type="evidence" value="ECO:0007669"/>
    <property type="project" value="TreeGrafter"/>
</dbReference>